<reference evidence="1" key="2">
    <citation type="submission" date="2025-08" db="UniProtKB">
        <authorList>
            <consortium name="Ensembl"/>
        </authorList>
    </citation>
    <scope>IDENTIFICATION</scope>
</reference>
<name>A0A8C4RI20_ERPCA</name>
<organism evidence="1 2">
    <name type="scientific">Erpetoichthys calabaricus</name>
    <name type="common">Rope fish</name>
    <name type="synonym">Calamoichthys calabaricus</name>
    <dbReference type="NCBI Taxonomy" id="27687"/>
    <lineage>
        <taxon>Eukaryota</taxon>
        <taxon>Metazoa</taxon>
        <taxon>Chordata</taxon>
        <taxon>Craniata</taxon>
        <taxon>Vertebrata</taxon>
        <taxon>Euteleostomi</taxon>
        <taxon>Actinopterygii</taxon>
        <taxon>Polypteriformes</taxon>
        <taxon>Polypteridae</taxon>
        <taxon>Erpetoichthys</taxon>
    </lineage>
</organism>
<protein>
    <submittedName>
        <fullName evidence="1">Uncharacterized protein</fullName>
    </submittedName>
</protein>
<reference evidence="1" key="1">
    <citation type="submission" date="2021-06" db="EMBL/GenBank/DDBJ databases">
        <authorList>
            <consortium name="Wellcome Sanger Institute Data Sharing"/>
        </authorList>
    </citation>
    <scope>NUCLEOTIDE SEQUENCE [LARGE SCALE GENOMIC DNA]</scope>
</reference>
<dbReference type="AlphaFoldDB" id="A0A8C4RI20"/>
<sequence>MSQYFFYVPSCDNSIHVLCVLSQKPVQDLPDYSTAFRKCHSQFTDTADYRRHGKNIWQDESGNYANKDLKNKQLKHSNPITQCA</sequence>
<dbReference type="InterPro" id="IPR027905">
    <property type="entry name" value="CFAP95"/>
</dbReference>
<dbReference type="Proteomes" id="UP000694620">
    <property type="component" value="Chromosome 5"/>
</dbReference>
<evidence type="ECO:0000313" key="2">
    <source>
        <dbReference type="Proteomes" id="UP000694620"/>
    </source>
</evidence>
<accession>A0A8C4RI20</accession>
<dbReference type="PANTHER" id="PTHR35069:SF1">
    <property type="entry name" value="CILIA- AND FLAGELLA-ASSOCIATED PROTEIN 95"/>
    <property type="match status" value="1"/>
</dbReference>
<evidence type="ECO:0000313" key="1">
    <source>
        <dbReference type="Ensembl" id="ENSECRP00000002870.1"/>
    </source>
</evidence>
<dbReference type="Pfam" id="PF15139">
    <property type="entry name" value="CFAP95"/>
    <property type="match status" value="1"/>
</dbReference>
<dbReference type="Ensembl" id="ENSECRT00000002918.1">
    <property type="protein sequence ID" value="ENSECRP00000002870.1"/>
    <property type="gene ID" value="ENSECRG00000001959.1"/>
</dbReference>
<keyword evidence="2" id="KW-1185">Reference proteome</keyword>
<proteinExistence type="predicted"/>
<reference evidence="1" key="3">
    <citation type="submission" date="2025-09" db="UniProtKB">
        <authorList>
            <consortium name="Ensembl"/>
        </authorList>
    </citation>
    <scope>IDENTIFICATION</scope>
</reference>
<dbReference type="GO" id="GO:0005886">
    <property type="term" value="C:plasma membrane"/>
    <property type="evidence" value="ECO:0007669"/>
    <property type="project" value="TreeGrafter"/>
</dbReference>
<dbReference type="PANTHER" id="PTHR35069">
    <property type="entry name" value="PROTEIN C9ORF135"/>
    <property type="match status" value="1"/>
</dbReference>